<dbReference type="PANTHER" id="PTHR43065:SF42">
    <property type="entry name" value="TWO-COMPONENT SENSOR PPRA"/>
    <property type="match status" value="1"/>
</dbReference>
<dbReference type="PANTHER" id="PTHR43065">
    <property type="entry name" value="SENSOR HISTIDINE KINASE"/>
    <property type="match status" value="1"/>
</dbReference>
<dbReference type="Gene3D" id="1.10.287.130">
    <property type="match status" value="1"/>
</dbReference>
<dbReference type="Gene3D" id="3.30.450.20">
    <property type="entry name" value="PAS domain"/>
    <property type="match status" value="2"/>
</dbReference>
<gene>
    <name evidence="13" type="ORF">EXZ61_16235</name>
</gene>
<dbReference type="PRINTS" id="PR00344">
    <property type="entry name" value="BCTRLSENSOR"/>
</dbReference>
<comment type="catalytic activity">
    <reaction evidence="1">
        <text>ATP + protein L-histidine = ADP + protein N-phospho-L-histidine.</text>
        <dbReference type="EC" id="2.7.13.3"/>
    </reaction>
</comment>
<dbReference type="PROSITE" id="PS50110">
    <property type="entry name" value="RESPONSE_REGULATORY"/>
    <property type="match status" value="1"/>
</dbReference>
<evidence type="ECO:0000313" key="13">
    <source>
        <dbReference type="EMBL" id="QDL55597.1"/>
    </source>
</evidence>
<name>A0A515ESE0_9BURK</name>
<dbReference type="Pfam" id="PF00512">
    <property type="entry name" value="HisKA"/>
    <property type="match status" value="1"/>
</dbReference>
<protein>
    <recommendedName>
        <fullName evidence="2">histidine kinase</fullName>
        <ecNumber evidence="2">2.7.13.3</ecNumber>
    </recommendedName>
</protein>
<dbReference type="Pfam" id="PF00989">
    <property type="entry name" value="PAS"/>
    <property type="match status" value="1"/>
</dbReference>
<dbReference type="InterPro" id="IPR003661">
    <property type="entry name" value="HisK_dim/P_dom"/>
</dbReference>
<dbReference type="InterPro" id="IPR004358">
    <property type="entry name" value="Sig_transdc_His_kin-like_C"/>
</dbReference>
<dbReference type="InterPro" id="IPR003594">
    <property type="entry name" value="HATPase_dom"/>
</dbReference>
<dbReference type="CDD" id="cd00082">
    <property type="entry name" value="HisKA"/>
    <property type="match status" value="1"/>
</dbReference>
<keyword evidence="14" id="KW-1185">Reference proteome</keyword>
<evidence type="ECO:0000256" key="5">
    <source>
        <dbReference type="ARBA" id="ARBA00022741"/>
    </source>
</evidence>
<dbReference type="InterPro" id="IPR005467">
    <property type="entry name" value="His_kinase_dom"/>
</dbReference>
<evidence type="ECO:0000256" key="1">
    <source>
        <dbReference type="ARBA" id="ARBA00000085"/>
    </source>
</evidence>
<sequence length="734" mass="80310">MNNLSKRKKFKVIPRPDHLPDNEARASQDLILDGYAPAQMIEDLRKYQAELEVQNKALRYSQQEAEGASERFATLFSNVPLALMVVDEEGLVLASNAMALRHFQPLETDPPLTFLLPFINPEQTDEVAVSFLSAKSEGTSRVHEVVFLAGSQQSFTGDLHIARIENPQNELAHFICAIIDQGPLLAQRQALQESATILRQRNEDLLLSETRMAAIINSSLDAILCIDEKHCITVFNPAATALFQCSPELALGSNLSRFLPEVERALTAEKVPTQSILGEFQAVTLLGKPIYVEISVSFERRLRSRNAKQNTGSKEVSWRGLHRSHGAITTIFARDLTAKKLAETQRATLEAQLRESQKMQAMGTMAGGIAHDFNNILSAILGNVDLAKQDISAESAALPSLQEIDKAGRRARALVQQILTFSRNELPKRIPVQLAEVVHETARLIKVTLPPMVRLEVFVADDTPPILANATQIEQALLNLCTNAILAVGTKKGVVSMALQATDIAQPLSDRIGLAPGRYLTLAVRDTGKGMTPQTQERIFEPFFTTRPVGQGTGLGLSVVHGIMQTHQGAVEVQSELGSGSSFTLFFPVTQEQVVFAPEPAQVAYVQGKGRHVMYVDDDQALVFLVTRVLTRKGYIVTAFTDPREAQAALQATPKAFDLLVTDYNMPGYSGLELLRAAKTIRPDLPVALASGYITPEIEDMAALDGAGALIYKPNDVNELCETVQRLIAGSDAR</sequence>
<dbReference type="GO" id="GO:0000155">
    <property type="term" value="F:phosphorelay sensor kinase activity"/>
    <property type="evidence" value="ECO:0007669"/>
    <property type="project" value="InterPro"/>
</dbReference>
<dbReference type="SMART" id="SM00091">
    <property type="entry name" value="PAS"/>
    <property type="match status" value="2"/>
</dbReference>
<evidence type="ECO:0000256" key="9">
    <source>
        <dbReference type="PROSITE-ProRule" id="PRU00169"/>
    </source>
</evidence>
<dbReference type="AlphaFoldDB" id="A0A515ESE0"/>
<dbReference type="InterPro" id="IPR011006">
    <property type="entry name" value="CheY-like_superfamily"/>
</dbReference>
<reference evidence="14" key="2">
    <citation type="journal article" date="2020" name="Int. J. Syst. Evol. Microbiol.">
        <title>Genomic insights into a novel species Rhodoferax aquaticus sp. nov., isolated from freshwater.</title>
        <authorList>
            <person name="Li T."/>
            <person name="Zhuo Y."/>
            <person name="Jin C.Z."/>
            <person name="Wu X."/>
            <person name="Ko S.R."/>
            <person name="Jin F.J."/>
            <person name="Ahn C.Y."/>
            <person name="Oh H.M."/>
            <person name="Lee H.G."/>
            <person name="Jin L."/>
        </authorList>
    </citation>
    <scope>NUCLEOTIDE SEQUENCE [LARGE SCALE GENOMIC DNA]</scope>
    <source>
        <strain evidence="14">Gr-4</strain>
    </source>
</reference>
<dbReference type="SUPFAM" id="SSF52172">
    <property type="entry name" value="CheY-like"/>
    <property type="match status" value="1"/>
</dbReference>
<evidence type="ECO:0000313" key="14">
    <source>
        <dbReference type="Proteomes" id="UP000317365"/>
    </source>
</evidence>
<feature type="domain" description="Response regulatory" evidence="11">
    <location>
        <begin position="612"/>
        <end position="728"/>
    </location>
</feature>
<evidence type="ECO:0000256" key="7">
    <source>
        <dbReference type="ARBA" id="ARBA00022840"/>
    </source>
</evidence>
<feature type="domain" description="PAS" evidence="12">
    <location>
        <begin position="208"/>
        <end position="261"/>
    </location>
</feature>
<dbReference type="GO" id="GO:0006355">
    <property type="term" value="P:regulation of DNA-templated transcription"/>
    <property type="evidence" value="ECO:0007669"/>
    <property type="project" value="InterPro"/>
</dbReference>
<dbReference type="Proteomes" id="UP000317365">
    <property type="component" value="Chromosome"/>
</dbReference>
<evidence type="ECO:0000256" key="4">
    <source>
        <dbReference type="ARBA" id="ARBA00022679"/>
    </source>
</evidence>
<dbReference type="CDD" id="cd00156">
    <property type="entry name" value="REC"/>
    <property type="match status" value="1"/>
</dbReference>
<dbReference type="CDD" id="cd00130">
    <property type="entry name" value="PAS"/>
    <property type="match status" value="1"/>
</dbReference>
<dbReference type="PROSITE" id="PS50109">
    <property type="entry name" value="HIS_KIN"/>
    <property type="match status" value="1"/>
</dbReference>
<dbReference type="RefSeq" id="WP_142812752.1">
    <property type="nucleotide sequence ID" value="NZ_CP036282.1"/>
</dbReference>
<keyword evidence="6 13" id="KW-0418">Kinase</keyword>
<dbReference type="InterPro" id="IPR036890">
    <property type="entry name" value="HATPase_C_sf"/>
</dbReference>
<dbReference type="Gene3D" id="3.30.565.10">
    <property type="entry name" value="Histidine kinase-like ATPase, C-terminal domain"/>
    <property type="match status" value="1"/>
</dbReference>
<dbReference type="EC" id="2.7.13.3" evidence="2"/>
<organism evidence="13 14">
    <name type="scientific">Rhodoferax aquaticus</name>
    <dbReference type="NCBI Taxonomy" id="2527691"/>
    <lineage>
        <taxon>Bacteria</taxon>
        <taxon>Pseudomonadati</taxon>
        <taxon>Pseudomonadota</taxon>
        <taxon>Betaproteobacteria</taxon>
        <taxon>Burkholderiales</taxon>
        <taxon>Comamonadaceae</taxon>
        <taxon>Rhodoferax</taxon>
    </lineage>
</organism>
<dbReference type="SUPFAM" id="SSF47384">
    <property type="entry name" value="Homodimeric domain of signal transducing histidine kinase"/>
    <property type="match status" value="1"/>
</dbReference>
<dbReference type="InterPro" id="IPR036097">
    <property type="entry name" value="HisK_dim/P_sf"/>
</dbReference>
<dbReference type="PROSITE" id="PS50112">
    <property type="entry name" value="PAS"/>
    <property type="match status" value="1"/>
</dbReference>
<dbReference type="EMBL" id="CP036282">
    <property type="protein sequence ID" value="QDL55597.1"/>
    <property type="molecule type" value="Genomic_DNA"/>
</dbReference>
<dbReference type="SUPFAM" id="SSF55874">
    <property type="entry name" value="ATPase domain of HSP90 chaperone/DNA topoisomerase II/histidine kinase"/>
    <property type="match status" value="1"/>
</dbReference>
<keyword evidence="8" id="KW-0902">Two-component regulatory system</keyword>
<keyword evidence="4" id="KW-0808">Transferase</keyword>
<proteinExistence type="predicted"/>
<dbReference type="GO" id="GO:0005524">
    <property type="term" value="F:ATP binding"/>
    <property type="evidence" value="ECO:0007669"/>
    <property type="project" value="UniProtKB-KW"/>
</dbReference>
<dbReference type="InterPro" id="IPR035965">
    <property type="entry name" value="PAS-like_dom_sf"/>
</dbReference>
<evidence type="ECO:0000256" key="6">
    <source>
        <dbReference type="ARBA" id="ARBA00022777"/>
    </source>
</evidence>
<evidence type="ECO:0000256" key="3">
    <source>
        <dbReference type="ARBA" id="ARBA00022553"/>
    </source>
</evidence>
<keyword evidence="5" id="KW-0547">Nucleotide-binding</keyword>
<dbReference type="Pfam" id="PF02518">
    <property type="entry name" value="HATPase_c"/>
    <property type="match status" value="1"/>
</dbReference>
<dbReference type="InterPro" id="IPR013767">
    <property type="entry name" value="PAS_fold"/>
</dbReference>
<evidence type="ECO:0000259" key="12">
    <source>
        <dbReference type="PROSITE" id="PS50112"/>
    </source>
</evidence>
<reference evidence="14" key="1">
    <citation type="submission" date="2019-02" db="EMBL/GenBank/DDBJ databases">
        <title>Complete genome sequence of Rhodoferax sp. Gr-4.</title>
        <authorList>
            <person name="Jin L."/>
        </authorList>
    </citation>
    <scope>NUCLEOTIDE SEQUENCE [LARGE SCALE GENOMIC DNA]</scope>
    <source>
        <strain evidence="14">Gr-4</strain>
    </source>
</reference>
<dbReference type="SMART" id="SM00448">
    <property type="entry name" value="REC"/>
    <property type="match status" value="1"/>
</dbReference>
<keyword evidence="3 9" id="KW-0597">Phosphoprotein</keyword>
<accession>A0A515ESE0</accession>
<dbReference type="SMART" id="SM00387">
    <property type="entry name" value="HATPase_c"/>
    <property type="match status" value="1"/>
</dbReference>
<evidence type="ECO:0000256" key="2">
    <source>
        <dbReference type="ARBA" id="ARBA00012438"/>
    </source>
</evidence>
<evidence type="ECO:0000259" key="10">
    <source>
        <dbReference type="PROSITE" id="PS50109"/>
    </source>
</evidence>
<dbReference type="InterPro" id="IPR000014">
    <property type="entry name" value="PAS"/>
</dbReference>
<evidence type="ECO:0000256" key="8">
    <source>
        <dbReference type="ARBA" id="ARBA00023012"/>
    </source>
</evidence>
<dbReference type="KEGG" id="rhg:EXZ61_16235"/>
<dbReference type="Gene3D" id="3.40.50.2300">
    <property type="match status" value="1"/>
</dbReference>
<feature type="modified residue" description="4-aspartylphosphate" evidence="9">
    <location>
        <position position="663"/>
    </location>
</feature>
<keyword evidence="7" id="KW-0067">ATP-binding</keyword>
<dbReference type="SUPFAM" id="SSF55785">
    <property type="entry name" value="PYP-like sensor domain (PAS domain)"/>
    <property type="match status" value="2"/>
</dbReference>
<dbReference type="Pfam" id="PF00072">
    <property type="entry name" value="Response_reg"/>
    <property type="match status" value="1"/>
</dbReference>
<dbReference type="SMART" id="SM00388">
    <property type="entry name" value="HisKA"/>
    <property type="match status" value="1"/>
</dbReference>
<dbReference type="InterPro" id="IPR001789">
    <property type="entry name" value="Sig_transdc_resp-reg_receiver"/>
</dbReference>
<evidence type="ECO:0000259" key="11">
    <source>
        <dbReference type="PROSITE" id="PS50110"/>
    </source>
</evidence>
<feature type="domain" description="Histidine kinase" evidence="10">
    <location>
        <begin position="368"/>
        <end position="591"/>
    </location>
</feature>